<dbReference type="InterPro" id="IPR007120">
    <property type="entry name" value="DNA-dir_RNAP_su2_dom"/>
</dbReference>
<dbReference type="InterPro" id="IPR007646">
    <property type="entry name" value="RNA_pol_Rpb2_4"/>
</dbReference>
<evidence type="ECO:0000256" key="2">
    <source>
        <dbReference type="ARBA" id="ARBA00012418"/>
    </source>
</evidence>
<sequence>MNLEKDTWEVISNYFETTQNYITKHHLDSFNDFTENKIYDIFNDKQSNPQYIALNDKENDDIAYLIKIYYGGRNKDQFEISRPIIYDSLKEEVKPMYPNEARLKNLTYAFNVFCDIEIEYEVKQAGQVILQTFSPIPFKRINIGRVPIMLHSSLCVLDKVSKEALKKFGECAYDQGGYFIIDGREKVCVSRERKSENVLYINKSGHPDFQYMAEVKSVPSEFRYARNTYLYVLQGTNEIMVDNPYFKAGKSDKGAKMIPLFVLFRALGVETDKEILEYIFHNLDDQFAKQGTEFLRASLDNEDNVMIYDQMSALIYLEKFVRKMDSSDVGDIHRNRQKRLAVLFKTIYDNLYPHVGNDLHEKALYLGYCVNQLLQVVLGIKNETDRDSFVYKRIDLSGFMIANLFRDGFQQLQYDCRNKISSDFEFGYNELKGDLIVNMVNENNVKLIFQPASTEKMVLTAFRTGTMSNPGGTSLKKGVIQQIDRRGYFTYMSQIRRLVTPNDTGTRVQIEQRRLHGTQYGYMCPIDIMDGSNVGIKKHFTCTTHITAGSSSEPLFQAIKDGGLIPLSDLHHTLYYKQTKVFLNGKWLGVHTEPLKLLTWMRLLRRNGLINLYTSISWRIKDNEIICLSDGGRCSRPLYIVENNQHLITQNMINDLKDGKIEWKDFIIGSKKKTKPIPYMHNDYYHPETVGYNKNDILGDLKAHSGVIEYLDNNEMENVMLSSTVNLGSEYLDYTHSELHPAMTLSPLSQAIPFPEHNQLPRNVYGIGQCKQAASPYATNYMNRMETTALVLSNPQKPLCNTRTGKYIFNDRLGHGQNIMVAVCSYTGYNQEDSVICCKDSIDLGLLRISYYKGYEQTEKQDSKTGTFEYFYNPETNKGTDDLDEVQPKQYQDYSHLDKYGFIREGTYCKGDEVMIGKYVKLTRGDEPPKDISVVVKGAGEMVDKVFTCYVDDTKTRLVKIRTVKERLPTLGDKIGSRYGQKGVLGNIIPREEMPHTKDGVRPDIIINPGAFPKRMTNAQMIETVYGKLAAELGLVADGTGFIPKDIDAIGKKLEENGFEAYGNQVLYNGLDGRQINANVFLGPVYYQRFKQMVDDKIHSRPAGSRNEEDLSTMGGGYTVRERQPYAGRALGGGGRIGEMERDAIISHGIMGFLKESMMERSDKYYTHICNKSGRMAIVNPSENLFMSPDVDGPLDYDIAETLDVDGYYKKNNDFSRQQILGLNTYKQDQTEFFRAYMPYCAKLLIQECEGIGISIRLRSEASEIKPDIVKNIPDKMVDLSIVDDGIGIEIERNELDSIKEYLKQKNLSEEDDQEEQTGGQGEEQEQEEQDKQNQDKPVFTDESPTGMEIMHTERARMLDMAGGDRNQFLNNFPNLHENTQPVTNMNPQQQTILPAVNLPEMQQQPMQQQPMQQQPMQQQGGSSITNNISNSNIGAPEPSLDPIQTFQRPEVRPVPHNPEADVKVINVSLDYLGMSGGGSDAAQIEAEMKANNTFDDFQPSDDLLAEGSADLKDVMGGSSAVEQELFI</sequence>
<dbReference type="InterPro" id="IPR037033">
    <property type="entry name" value="DNA-dir_RNAP_su2_hyb_sf"/>
</dbReference>
<keyword evidence="7" id="KW-0862">Zinc</keyword>
<dbReference type="PANTHER" id="PTHR20856">
    <property type="entry name" value="DNA-DIRECTED RNA POLYMERASE I SUBUNIT 2"/>
    <property type="match status" value="1"/>
</dbReference>
<dbReference type="SUPFAM" id="SSF64484">
    <property type="entry name" value="beta and beta-prime subunits of DNA dependent RNA-polymerase"/>
    <property type="match status" value="1"/>
</dbReference>
<evidence type="ECO:0000256" key="3">
    <source>
        <dbReference type="ARBA" id="ARBA00022478"/>
    </source>
</evidence>
<evidence type="ECO:0000256" key="1">
    <source>
        <dbReference type="ARBA" id="ARBA00006835"/>
    </source>
</evidence>
<feature type="domain" description="RNA polymerase Rpb2" evidence="14">
    <location>
        <begin position="482"/>
        <end position="546"/>
    </location>
</feature>
<feature type="domain" description="RNA polymerase beta subunit protrusion" evidence="13">
    <location>
        <begin position="22"/>
        <end position="423"/>
    </location>
</feature>
<feature type="compositionally biased region" description="Low complexity" evidence="9">
    <location>
        <begin position="1417"/>
        <end position="1435"/>
    </location>
</feature>
<dbReference type="Pfam" id="PF04563">
    <property type="entry name" value="RNA_pol_Rpb2_1"/>
    <property type="match status" value="1"/>
</dbReference>
<evidence type="ECO:0000259" key="14">
    <source>
        <dbReference type="Pfam" id="PF04565"/>
    </source>
</evidence>
<accession>A0A6C0E7A8</accession>
<feature type="domain" description="RNA polymerase Rpb2" evidence="15">
    <location>
        <begin position="581"/>
        <end position="642"/>
    </location>
</feature>
<dbReference type="GO" id="GO:0003677">
    <property type="term" value="F:DNA binding"/>
    <property type="evidence" value="ECO:0007669"/>
    <property type="project" value="InterPro"/>
</dbReference>
<reference evidence="16" key="1">
    <citation type="journal article" date="2020" name="Nature">
        <title>Giant virus diversity and host interactions through global metagenomics.</title>
        <authorList>
            <person name="Schulz F."/>
            <person name="Roux S."/>
            <person name="Paez-Espino D."/>
            <person name="Jungbluth S."/>
            <person name="Walsh D.A."/>
            <person name="Denef V.J."/>
            <person name="McMahon K.D."/>
            <person name="Konstantinidis K.T."/>
            <person name="Eloe-Fadrosh E.A."/>
            <person name="Kyrpides N.C."/>
            <person name="Woyke T."/>
        </authorList>
    </citation>
    <scope>NUCLEOTIDE SEQUENCE</scope>
    <source>
        <strain evidence="16">GVMAG-M-3300023179-150</strain>
    </source>
</reference>
<dbReference type="InterPro" id="IPR015712">
    <property type="entry name" value="DNA-dir_RNA_pol_su2"/>
</dbReference>
<evidence type="ECO:0000256" key="8">
    <source>
        <dbReference type="ARBA" id="ARBA00023163"/>
    </source>
</evidence>
<keyword evidence="8" id="KW-0804">Transcription</keyword>
<keyword evidence="3" id="KW-0240">DNA-directed RNA polymerase</keyword>
<dbReference type="Gene3D" id="2.40.270.10">
    <property type="entry name" value="DNA-directed RNA polymerase, subunit 2, domain 6"/>
    <property type="match status" value="1"/>
</dbReference>
<feature type="domain" description="RNA polymerase Rpb2" evidence="11">
    <location>
        <begin position="1133"/>
        <end position="1259"/>
    </location>
</feature>
<dbReference type="GO" id="GO:0046872">
    <property type="term" value="F:metal ion binding"/>
    <property type="evidence" value="ECO:0007669"/>
    <property type="project" value="UniProtKB-KW"/>
</dbReference>
<dbReference type="InterPro" id="IPR007644">
    <property type="entry name" value="RNA_pol_bsu_protrusion"/>
</dbReference>
<protein>
    <recommendedName>
        <fullName evidence="2">DNA-directed RNA polymerase</fullName>
        <ecNumber evidence="2">2.7.7.6</ecNumber>
    </recommendedName>
</protein>
<organism evidence="16">
    <name type="scientific">viral metagenome</name>
    <dbReference type="NCBI Taxonomy" id="1070528"/>
    <lineage>
        <taxon>unclassified sequences</taxon>
        <taxon>metagenomes</taxon>
        <taxon>organismal metagenomes</taxon>
    </lineage>
</organism>
<dbReference type="Pfam" id="PF04565">
    <property type="entry name" value="RNA_pol_Rpb2_3"/>
    <property type="match status" value="1"/>
</dbReference>
<dbReference type="GO" id="GO:0006351">
    <property type="term" value="P:DNA-templated transcription"/>
    <property type="evidence" value="ECO:0007669"/>
    <property type="project" value="InterPro"/>
</dbReference>
<evidence type="ECO:0000259" key="12">
    <source>
        <dbReference type="Pfam" id="PF04561"/>
    </source>
</evidence>
<dbReference type="Gene3D" id="3.90.1070.20">
    <property type="match status" value="1"/>
</dbReference>
<evidence type="ECO:0000256" key="9">
    <source>
        <dbReference type="SAM" id="MobiDB-lite"/>
    </source>
</evidence>
<evidence type="ECO:0000256" key="7">
    <source>
        <dbReference type="ARBA" id="ARBA00022833"/>
    </source>
</evidence>
<dbReference type="InterPro" id="IPR007642">
    <property type="entry name" value="RNA_pol_Rpb2_2"/>
</dbReference>
<dbReference type="Gene3D" id="3.90.1800.10">
    <property type="entry name" value="RNA polymerase alpha subunit dimerisation domain"/>
    <property type="match status" value="1"/>
</dbReference>
<dbReference type="InterPro" id="IPR007645">
    <property type="entry name" value="RNA_pol_Rpb2_3"/>
</dbReference>
<dbReference type="Pfam" id="PF00562">
    <property type="entry name" value="RNA_pol_Rpb2_6"/>
    <property type="match status" value="1"/>
</dbReference>
<dbReference type="InterPro" id="IPR014724">
    <property type="entry name" value="RNA_pol_RPB2_OB-fold"/>
</dbReference>
<feature type="domain" description="RNA polymerase Rpb2" evidence="12">
    <location>
        <begin position="255"/>
        <end position="395"/>
    </location>
</feature>
<name>A0A6C0E7A8_9ZZZZ</name>
<keyword evidence="6" id="KW-0479">Metal-binding</keyword>
<dbReference type="EC" id="2.7.7.6" evidence="2"/>
<evidence type="ECO:0000256" key="5">
    <source>
        <dbReference type="ARBA" id="ARBA00022695"/>
    </source>
</evidence>
<evidence type="ECO:0000259" key="11">
    <source>
        <dbReference type="Pfam" id="PF04560"/>
    </source>
</evidence>
<comment type="similarity">
    <text evidence="1">Belongs to the RNA polymerase beta chain family.</text>
</comment>
<dbReference type="CDD" id="cd00653">
    <property type="entry name" value="RNA_pol_B_RPB2"/>
    <property type="match status" value="1"/>
</dbReference>
<dbReference type="Pfam" id="PF04566">
    <property type="entry name" value="RNA_pol_Rpb2_4"/>
    <property type="match status" value="1"/>
</dbReference>
<dbReference type="Pfam" id="PF04561">
    <property type="entry name" value="RNA_pol_Rpb2_2"/>
    <property type="match status" value="1"/>
</dbReference>
<evidence type="ECO:0000256" key="6">
    <source>
        <dbReference type="ARBA" id="ARBA00022723"/>
    </source>
</evidence>
<keyword evidence="5" id="KW-0548">Nucleotidyltransferase</keyword>
<dbReference type="Gene3D" id="2.40.50.150">
    <property type="match status" value="1"/>
</dbReference>
<evidence type="ECO:0000259" key="13">
    <source>
        <dbReference type="Pfam" id="PF04563"/>
    </source>
</evidence>
<dbReference type="Gene3D" id="3.90.1100.10">
    <property type="match status" value="1"/>
</dbReference>
<evidence type="ECO:0000259" key="10">
    <source>
        <dbReference type="Pfam" id="PF00562"/>
    </source>
</evidence>
<dbReference type="GO" id="GO:0032549">
    <property type="term" value="F:ribonucleoside binding"/>
    <property type="evidence" value="ECO:0007669"/>
    <property type="project" value="InterPro"/>
</dbReference>
<evidence type="ECO:0000256" key="4">
    <source>
        <dbReference type="ARBA" id="ARBA00022679"/>
    </source>
</evidence>
<dbReference type="GO" id="GO:0000428">
    <property type="term" value="C:DNA-directed RNA polymerase complex"/>
    <property type="evidence" value="ECO:0007669"/>
    <property type="project" value="UniProtKB-KW"/>
</dbReference>
<dbReference type="GO" id="GO:0003899">
    <property type="term" value="F:DNA-directed RNA polymerase activity"/>
    <property type="evidence" value="ECO:0007669"/>
    <property type="project" value="UniProtKB-EC"/>
</dbReference>
<feature type="region of interest" description="Disordered" evidence="9">
    <location>
        <begin position="1306"/>
        <end position="1348"/>
    </location>
</feature>
<dbReference type="InterPro" id="IPR007641">
    <property type="entry name" value="RNA_pol_Rpb2_7"/>
</dbReference>
<dbReference type="EMBL" id="MN739747">
    <property type="protein sequence ID" value="QHT24622.1"/>
    <property type="molecule type" value="Genomic_DNA"/>
</dbReference>
<dbReference type="Pfam" id="PF04560">
    <property type="entry name" value="RNA_pol_Rpb2_7"/>
    <property type="match status" value="1"/>
</dbReference>
<feature type="domain" description="DNA-directed RNA polymerase subunit 2 hybrid-binding" evidence="10">
    <location>
        <begin position="749"/>
        <end position="1106"/>
    </location>
</feature>
<keyword evidence="4" id="KW-0808">Transferase</keyword>
<evidence type="ECO:0000259" key="15">
    <source>
        <dbReference type="Pfam" id="PF04566"/>
    </source>
</evidence>
<evidence type="ECO:0000313" key="16">
    <source>
        <dbReference type="EMBL" id="QHT24622.1"/>
    </source>
</evidence>
<proteinExistence type="inferred from homology"/>
<dbReference type="InterPro" id="IPR037034">
    <property type="entry name" value="RNA_pol_Rpb2_2_sf"/>
</dbReference>
<dbReference type="Gene3D" id="3.90.1110.10">
    <property type="entry name" value="RNA polymerase Rpb2, domain 2"/>
    <property type="match status" value="1"/>
</dbReference>
<feature type="region of interest" description="Disordered" evidence="9">
    <location>
        <begin position="1417"/>
        <end position="1444"/>
    </location>
</feature>